<keyword evidence="3" id="KW-1185">Reference proteome</keyword>
<organism evidence="2 3">
    <name type="scientific">Rhodococcus jostii</name>
    <dbReference type="NCBI Taxonomy" id="132919"/>
    <lineage>
        <taxon>Bacteria</taxon>
        <taxon>Bacillati</taxon>
        <taxon>Actinomycetota</taxon>
        <taxon>Actinomycetes</taxon>
        <taxon>Mycobacteriales</taxon>
        <taxon>Nocardiaceae</taxon>
        <taxon>Rhodococcus</taxon>
    </lineage>
</organism>
<dbReference type="EMBL" id="JAWLKA010000019">
    <property type="protein sequence ID" value="MDV6284515.1"/>
    <property type="molecule type" value="Genomic_DNA"/>
</dbReference>
<comment type="caution">
    <text evidence="2">The sequence shown here is derived from an EMBL/GenBank/DDBJ whole genome shotgun (WGS) entry which is preliminary data.</text>
</comment>
<dbReference type="Pfam" id="PF12973">
    <property type="entry name" value="Cupin_7"/>
    <property type="match status" value="1"/>
</dbReference>
<dbReference type="Proteomes" id="UP001185737">
    <property type="component" value="Unassembled WGS sequence"/>
</dbReference>
<sequence>MASNANERVSEYKALGIPAGTLPGSVLVDTNEMKWTPFPGADAGEFLLLSLDPANGGWTGIVRFPPGIRIQMHLHAGGVDVYNLSGHWTYDGGDMKPGSYFYEPAGIIHEPDIEDDVTMFVVVRGISMYFGDDGHVSSWLDSHMLYTLCKANGAAEHLKHYDGLMTERALPSA</sequence>
<dbReference type="Gene3D" id="2.60.120.10">
    <property type="entry name" value="Jelly Rolls"/>
    <property type="match status" value="1"/>
</dbReference>
<evidence type="ECO:0000313" key="3">
    <source>
        <dbReference type="Proteomes" id="UP001185737"/>
    </source>
</evidence>
<dbReference type="InterPro" id="IPR014710">
    <property type="entry name" value="RmlC-like_jellyroll"/>
</dbReference>
<reference evidence="2 3" key="1">
    <citation type="submission" date="2023-10" db="EMBL/GenBank/DDBJ databases">
        <title>Development of a sustainable strategy for remediation of hydrocarbon-contaminated territories based on the waste exchange concept.</title>
        <authorList>
            <person name="Krivoruchko A."/>
        </authorList>
    </citation>
    <scope>NUCLEOTIDE SEQUENCE [LARGE SCALE GENOMIC DNA]</scope>
    <source>
        <strain evidence="2 3">IEGM 60</strain>
    </source>
</reference>
<feature type="domain" description="ChrR-like cupin" evidence="1">
    <location>
        <begin position="25"/>
        <end position="122"/>
    </location>
</feature>
<gene>
    <name evidence="2" type="ORF">R3Q59_28895</name>
</gene>
<name>A0ABU4CMV7_RHOJO</name>
<accession>A0ABU4CMV7</accession>
<evidence type="ECO:0000313" key="2">
    <source>
        <dbReference type="EMBL" id="MDV6284515.1"/>
    </source>
</evidence>
<dbReference type="SUPFAM" id="SSF51182">
    <property type="entry name" value="RmlC-like cupins"/>
    <property type="match status" value="1"/>
</dbReference>
<dbReference type="InterPro" id="IPR011051">
    <property type="entry name" value="RmlC_Cupin_sf"/>
</dbReference>
<proteinExistence type="predicted"/>
<evidence type="ECO:0000259" key="1">
    <source>
        <dbReference type="Pfam" id="PF12973"/>
    </source>
</evidence>
<protein>
    <submittedName>
        <fullName evidence="2">Cupin domain-containing protein</fullName>
    </submittedName>
</protein>
<dbReference type="InterPro" id="IPR025979">
    <property type="entry name" value="ChrR-like_cupin_dom"/>
</dbReference>
<dbReference type="RefSeq" id="WP_317570366.1">
    <property type="nucleotide sequence ID" value="NZ_JAWLKA010000019.1"/>
</dbReference>